<keyword evidence="1" id="KW-0175">Coiled coil</keyword>
<reference evidence="3" key="1">
    <citation type="submission" date="2014-04" db="EMBL/GenBank/DDBJ databases">
        <title>Evolutionary Origins and Diversification of the Mycorrhizal Mutualists.</title>
        <authorList>
            <consortium name="DOE Joint Genome Institute"/>
            <consortium name="Mycorrhizal Genomics Consortium"/>
            <person name="Kohler A."/>
            <person name="Kuo A."/>
            <person name="Nagy L.G."/>
            <person name="Floudas D."/>
            <person name="Copeland A."/>
            <person name="Barry K.W."/>
            <person name="Cichocki N."/>
            <person name="Veneault-Fourrey C."/>
            <person name="LaButti K."/>
            <person name="Lindquist E.A."/>
            <person name="Lipzen A."/>
            <person name="Lundell T."/>
            <person name="Morin E."/>
            <person name="Murat C."/>
            <person name="Riley R."/>
            <person name="Ohm R."/>
            <person name="Sun H."/>
            <person name="Tunlid A."/>
            <person name="Henrissat B."/>
            <person name="Grigoriev I.V."/>
            <person name="Hibbett D.S."/>
            <person name="Martin F."/>
        </authorList>
    </citation>
    <scope>NUCLEOTIDE SEQUENCE [LARGE SCALE GENOMIC DNA]</scope>
    <source>
        <strain evidence="3">FD-334 SS-4</strain>
    </source>
</reference>
<sequence length="127" mass="14610">MSEIEVDVQLVGVNGTDHVQVDPPALAVNLQPMWDDSGENSLKAILHRSLVHLFGLYNELQEFERHVTATLVEVEVLREDMRKSKEEMQQILENRSKLLNAMNDDLTLELHIVMILVISMTFYMCNM</sequence>
<name>A0A0D2MEH3_HYPSF</name>
<feature type="coiled-coil region" evidence="1">
    <location>
        <begin position="74"/>
        <end position="101"/>
    </location>
</feature>
<accession>A0A0D2MEH3</accession>
<proteinExistence type="predicted"/>
<organism evidence="2 3">
    <name type="scientific">Hypholoma sublateritium (strain FD-334 SS-4)</name>
    <dbReference type="NCBI Taxonomy" id="945553"/>
    <lineage>
        <taxon>Eukaryota</taxon>
        <taxon>Fungi</taxon>
        <taxon>Dikarya</taxon>
        <taxon>Basidiomycota</taxon>
        <taxon>Agaricomycotina</taxon>
        <taxon>Agaricomycetes</taxon>
        <taxon>Agaricomycetidae</taxon>
        <taxon>Agaricales</taxon>
        <taxon>Agaricineae</taxon>
        <taxon>Strophariaceae</taxon>
        <taxon>Hypholoma</taxon>
    </lineage>
</organism>
<evidence type="ECO:0000313" key="2">
    <source>
        <dbReference type="EMBL" id="KJA21993.1"/>
    </source>
</evidence>
<dbReference type="Proteomes" id="UP000054270">
    <property type="component" value="Unassembled WGS sequence"/>
</dbReference>
<gene>
    <name evidence="2" type="ORF">HYPSUDRAFT_202487</name>
</gene>
<dbReference type="AlphaFoldDB" id="A0A0D2MEH3"/>
<evidence type="ECO:0000313" key="3">
    <source>
        <dbReference type="Proteomes" id="UP000054270"/>
    </source>
</evidence>
<evidence type="ECO:0000256" key="1">
    <source>
        <dbReference type="SAM" id="Coils"/>
    </source>
</evidence>
<protein>
    <submittedName>
        <fullName evidence="2">Uncharacterized protein</fullName>
    </submittedName>
</protein>
<keyword evidence="3" id="KW-1185">Reference proteome</keyword>
<dbReference type="EMBL" id="KN817553">
    <property type="protein sequence ID" value="KJA21993.1"/>
    <property type="molecule type" value="Genomic_DNA"/>
</dbReference>